<sequence>MNQNSKCRVYVGNLSWKVRWQDLKDHMRQAGEVVRANIIEDFEGKSKGCGIVEFANEEDAAKAIAELNDTMIFGAFFNLFMHADRPIFVREDREENSQTYPRNPRRYNRDGNAMAANKEYVFWGGGVKCGPTILIACRGEGVTLIVSNLEYNTSWQNLKDLFKTCGPVARVDIMMHDDGRSKGLAKVVFTNEHAAKKAVAKFNDYLLGGRKLGVRFAG</sequence>
<feature type="domain" description="RRM" evidence="3">
    <location>
        <begin position="7"/>
        <end position="94"/>
    </location>
</feature>
<dbReference type="Gene3D" id="3.30.70.330">
    <property type="match status" value="2"/>
</dbReference>
<gene>
    <name evidence="4" type="ORF">BdWA1_003583</name>
</gene>
<comment type="caution">
    <text evidence="4">The sequence shown here is derived from an EMBL/GenBank/DDBJ whole genome shotgun (WGS) entry which is preliminary data.</text>
</comment>
<evidence type="ECO:0000313" key="4">
    <source>
        <dbReference type="EMBL" id="KAK2194954.1"/>
    </source>
</evidence>
<evidence type="ECO:0000259" key="3">
    <source>
        <dbReference type="PROSITE" id="PS50102"/>
    </source>
</evidence>
<dbReference type="InterPro" id="IPR000504">
    <property type="entry name" value="RRM_dom"/>
</dbReference>
<dbReference type="PROSITE" id="PS50102">
    <property type="entry name" value="RRM"/>
    <property type="match status" value="2"/>
</dbReference>
<accession>A0AAD9PHH7</accession>
<evidence type="ECO:0000256" key="1">
    <source>
        <dbReference type="ARBA" id="ARBA00022884"/>
    </source>
</evidence>
<proteinExistence type="predicted"/>
<dbReference type="EMBL" id="JALLKP010000021">
    <property type="protein sequence ID" value="KAK2194954.1"/>
    <property type="molecule type" value="Genomic_DNA"/>
</dbReference>
<keyword evidence="5" id="KW-1185">Reference proteome</keyword>
<dbReference type="GeneID" id="94337880"/>
<dbReference type="SUPFAM" id="SSF54928">
    <property type="entry name" value="RNA-binding domain, RBD"/>
    <property type="match status" value="2"/>
</dbReference>
<dbReference type="AlphaFoldDB" id="A0AAD9PHH7"/>
<dbReference type="GO" id="GO:0005634">
    <property type="term" value="C:nucleus"/>
    <property type="evidence" value="ECO:0007669"/>
    <property type="project" value="TreeGrafter"/>
</dbReference>
<dbReference type="KEGG" id="bdw:94337880"/>
<dbReference type="Pfam" id="PF00076">
    <property type="entry name" value="RRM_1"/>
    <property type="match status" value="2"/>
</dbReference>
<dbReference type="PANTHER" id="PTHR23003:SF3">
    <property type="entry name" value="FI21236P1-RELATED"/>
    <property type="match status" value="1"/>
</dbReference>
<protein>
    <submittedName>
        <fullName evidence="4">Bifunctional RNA-binding domain superfamily/Nucleotide-binding alpha-beta plait domain superfamily/RNA recognition motif domain</fullName>
    </submittedName>
</protein>
<reference evidence="4" key="1">
    <citation type="journal article" date="2023" name="Nat. Microbiol.">
        <title>Babesia duncani multi-omics identifies virulence factors and drug targets.</title>
        <authorList>
            <person name="Singh P."/>
            <person name="Lonardi S."/>
            <person name="Liang Q."/>
            <person name="Vydyam P."/>
            <person name="Khabirova E."/>
            <person name="Fang T."/>
            <person name="Gihaz S."/>
            <person name="Thekkiniath J."/>
            <person name="Munshi M."/>
            <person name="Abel S."/>
            <person name="Ciampossin L."/>
            <person name="Batugedara G."/>
            <person name="Gupta M."/>
            <person name="Lu X.M."/>
            <person name="Lenz T."/>
            <person name="Chakravarty S."/>
            <person name="Cornillot E."/>
            <person name="Hu Y."/>
            <person name="Ma W."/>
            <person name="Gonzalez L.M."/>
            <person name="Sanchez S."/>
            <person name="Estrada K."/>
            <person name="Sanchez-Flores A."/>
            <person name="Montero E."/>
            <person name="Harb O.S."/>
            <person name="Le Roch K.G."/>
            <person name="Mamoun C.B."/>
        </authorList>
    </citation>
    <scope>NUCLEOTIDE SEQUENCE</scope>
    <source>
        <strain evidence="4">WA1</strain>
    </source>
</reference>
<feature type="domain" description="RRM" evidence="3">
    <location>
        <begin position="142"/>
        <end position="218"/>
    </location>
</feature>
<dbReference type="GO" id="GO:0005737">
    <property type="term" value="C:cytoplasm"/>
    <property type="evidence" value="ECO:0007669"/>
    <property type="project" value="TreeGrafter"/>
</dbReference>
<name>A0AAD9PHH7_9APIC</name>
<dbReference type="InterPro" id="IPR012677">
    <property type="entry name" value="Nucleotide-bd_a/b_plait_sf"/>
</dbReference>
<keyword evidence="1 2" id="KW-0694">RNA-binding</keyword>
<dbReference type="GO" id="GO:1990904">
    <property type="term" value="C:ribonucleoprotein complex"/>
    <property type="evidence" value="ECO:0007669"/>
    <property type="project" value="TreeGrafter"/>
</dbReference>
<evidence type="ECO:0000313" key="5">
    <source>
        <dbReference type="Proteomes" id="UP001214638"/>
    </source>
</evidence>
<organism evidence="4 5">
    <name type="scientific">Babesia duncani</name>
    <dbReference type="NCBI Taxonomy" id="323732"/>
    <lineage>
        <taxon>Eukaryota</taxon>
        <taxon>Sar</taxon>
        <taxon>Alveolata</taxon>
        <taxon>Apicomplexa</taxon>
        <taxon>Aconoidasida</taxon>
        <taxon>Piroplasmida</taxon>
        <taxon>Babesiidae</taxon>
        <taxon>Babesia</taxon>
    </lineage>
</organism>
<dbReference type="PANTHER" id="PTHR23003">
    <property type="entry name" value="RNA RECOGNITION MOTIF RRM DOMAIN CONTAINING PROTEIN"/>
    <property type="match status" value="1"/>
</dbReference>
<dbReference type="GO" id="GO:0003729">
    <property type="term" value="F:mRNA binding"/>
    <property type="evidence" value="ECO:0007669"/>
    <property type="project" value="TreeGrafter"/>
</dbReference>
<evidence type="ECO:0000256" key="2">
    <source>
        <dbReference type="PROSITE-ProRule" id="PRU00176"/>
    </source>
</evidence>
<dbReference type="InterPro" id="IPR050374">
    <property type="entry name" value="RRT5_SRSF_SR"/>
</dbReference>
<dbReference type="Proteomes" id="UP001214638">
    <property type="component" value="Unassembled WGS sequence"/>
</dbReference>
<dbReference type="InterPro" id="IPR035979">
    <property type="entry name" value="RBD_domain_sf"/>
</dbReference>
<dbReference type="RefSeq" id="XP_067801797.1">
    <property type="nucleotide sequence ID" value="XM_067948593.1"/>
</dbReference>
<dbReference type="SMART" id="SM00360">
    <property type="entry name" value="RRM"/>
    <property type="match status" value="2"/>
</dbReference>